<evidence type="ECO:0000313" key="3">
    <source>
        <dbReference type="EMBL" id="WFD09402.1"/>
    </source>
</evidence>
<gene>
    <name evidence="3" type="ORF">P4S50_13530</name>
</gene>
<sequence>MSKKLIIMVSILFILCPIYSFAQDVSVSLPRYSVVLNDIKVDNAHSKYPLVVYKGITYFPMTFYQCRFMGIESKWTDGEGLEINKSGVIGEYRPNLINGKNNRSYKANIADFNIKVNGKIIDNSKEKYPLIVLNNVTYFPMTWKFVVDEFGWDYKFDSKKGLYIKSRKLEVKKWDLPYEDIYGNICMYNGYYYYVVNIKNKKYVYSAKVDNTKKASKLCELKGDLIVGGSFFKQDGEVCFKYHSGIVSMGCDYTYKIKKDNTVEFVTSGYFKNIKYKDRIICYDYGPLASDGNLYYEEEDYKREYIGNKEYMYRYHKIIGDNMYVTAYKPGNKNDENKIYKINMNTNEMEQLSYVEAHEFYIVDDKIYFKSDKDKKIYSMGLNGENQNVVIDGDVGWFKIDNDTIYYISDKTEEIFYKKVGEKSKLLMKKQKVVEIDLRSDYIICTLRDKEDYGIVVFDKNQNVVFKTSDKVESYWSDEDYIIYNTYDTNNNYIVRLK</sequence>
<dbReference type="RefSeq" id="WP_277731327.1">
    <property type="nucleotide sequence ID" value="NZ_CP120733.1"/>
</dbReference>
<keyword evidence="1" id="KW-0732">Signal</keyword>
<evidence type="ECO:0000256" key="1">
    <source>
        <dbReference type="SAM" id="SignalP"/>
    </source>
</evidence>
<dbReference type="Pfam" id="PF16472">
    <property type="entry name" value="DUF5050"/>
    <property type="match status" value="1"/>
</dbReference>
<organism evidence="3 4">
    <name type="scientific">Tepidibacter hydrothermalis</name>
    <dbReference type="NCBI Taxonomy" id="3036126"/>
    <lineage>
        <taxon>Bacteria</taxon>
        <taxon>Bacillati</taxon>
        <taxon>Bacillota</taxon>
        <taxon>Clostridia</taxon>
        <taxon>Peptostreptococcales</taxon>
        <taxon>Peptostreptococcaceae</taxon>
        <taxon>Tepidibacter</taxon>
    </lineage>
</organism>
<accession>A0ABY8ED29</accession>
<evidence type="ECO:0000259" key="2">
    <source>
        <dbReference type="Pfam" id="PF16472"/>
    </source>
</evidence>
<keyword evidence="4" id="KW-1185">Reference proteome</keyword>
<dbReference type="SUPFAM" id="SSF69304">
    <property type="entry name" value="Tricorn protease N-terminal domain"/>
    <property type="match status" value="1"/>
</dbReference>
<feature type="chain" id="PRO_5045623088" evidence="1">
    <location>
        <begin position="23"/>
        <end position="498"/>
    </location>
</feature>
<reference evidence="3 4" key="1">
    <citation type="submission" date="2023-03" db="EMBL/GenBank/DDBJ databases">
        <title>Complete genome sequence of Tepidibacter sp. SWIR-1, isolated from a deep-sea hydrothermal vent.</title>
        <authorList>
            <person name="Li X."/>
        </authorList>
    </citation>
    <scope>NUCLEOTIDE SEQUENCE [LARGE SCALE GENOMIC DNA]</scope>
    <source>
        <strain evidence="3 4">SWIR-1</strain>
    </source>
</reference>
<dbReference type="InterPro" id="IPR032485">
    <property type="entry name" value="LRP1-like_beta_prop"/>
</dbReference>
<proteinExistence type="predicted"/>
<name>A0ABY8ED29_9FIRM</name>
<dbReference type="Proteomes" id="UP001222800">
    <property type="component" value="Chromosome"/>
</dbReference>
<feature type="domain" description="Prolow-density lipoprotein receptor-related protein 1-like beta-propeller" evidence="2">
    <location>
        <begin position="222"/>
        <end position="492"/>
    </location>
</feature>
<feature type="signal peptide" evidence="1">
    <location>
        <begin position="1"/>
        <end position="22"/>
    </location>
</feature>
<protein>
    <submittedName>
        <fullName evidence="3">DUF5050 domain-containing protein</fullName>
    </submittedName>
</protein>
<dbReference type="EMBL" id="CP120733">
    <property type="protein sequence ID" value="WFD09402.1"/>
    <property type="molecule type" value="Genomic_DNA"/>
</dbReference>
<evidence type="ECO:0000313" key="4">
    <source>
        <dbReference type="Proteomes" id="UP001222800"/>
    </source>
</evidence>